<dbReference type="PANTHER" id="PTHR42926">
    <property type="match status" value="1"/>
</dbReference>
<evidence type="ECO:0000256" key="1">
    <source>
        <dbReference type="ARBA" id="ARBA00012513"/>
    </source>
</evidence>
<dbReference type="Pfam" id="PF06745">
    <property type="entry name" value="ATPase"/>
    <property type="match status" value="2"/>
</dbReference>
<dbReference type="InterPro" id="IPR027417">
    <property type="entry name" value="P-loop_NTPase"/>
</dbReference>
<evidence type="ECO:0000256" key="4">
    <source>
        <dbReference type="ARBA" id="ARBA00022737"/>
    </source>
</evidence>
<dbReference type="GO" id="GO:0016787">
    <property type="term" value="F:hydrolase activity"/>
    <property type="evidence" value="ECO:0007669"/>
    <property type="project" value="UniProtKB-KW"/>
</dbReference>
<keyword evidence="2" id="KW-0597">Phosphoprotein</keyword>
<feature type="compositionally biased region" description="Basic residues" evidence="8">
    <location>
        <begin position="571"/>
        <end position="582"/>
    </location>
</feature>
<evidence type="ECO:0000256" key="3">
    <source>
        <dbReference type="ARBA" id="ARBA00022679"/>
    </source>
</evidence>
<reference evidence="10" key="1">
    <citation type="journal article" date="2015" name="Proc. Natl. Acad. Sci. U.S.A.">
        <title>Networks of energetic and metabolic interactions define dynamics in microbial communities.</title>
        <authorList>
            <person name="Embree M."/>
            <person name="Liu J.K."/>
            <person name="Al-Bassam M.M."/>
            <person name="Zengler K."/>
        </authorList>
    </citation>
    <scope>NUCLEOTIDE SEQUENCE</scope>
</reference>
<keyword evidence="6" id="KW-0378">Hydrolase</keyword>
<name>A0A0W8FNV3_9ZZZZ</name>
<evidence type="ECO:0000259" key="9">
    <source>
        <dbReference type="PROSITE" id="PS51146"/>
    </source>
</evidence>
<proteinExistence type="predicted"/>
<dbReference type="EMBL" id="LNQE01000968">
    <property type="protein sequence ID" value="KUG22433.1"/>
    <property type="molecule type" value="Genomic_DNA"/>
</dbReference>
<feature type="region of interest" description="Disordered" evidence="8">
    <location>
        <begin position="557"/>
        <end position="582"/>
    </location>
</feature>
<dbReference type="PIRSF" id="PIRSF039117">
    <property type="entry name" value="KaiC"/>
    <property type="match status" value="1"/>
</dbReference>
<feature type="domain" description="KaiC" evidence="9">
    <location>
        <begin position="252"/>
        <end position="484"/>
    </location>
</feature>
<evidence type="ECO:0000256" key="5">
    <source>
        <dbReference type="ARBA" id="ARBA00022777"/>
    </source>
</evidence>
<dbReference type="InterPro" id="IPR047222">
    <property type="entry name" value="KaiC_C"/>
</dbReference>
<dbReference type="PANTHER" id="PTHR42926:SF1">
    <property type="entry name" value="CIRCADIAN CLOCK OSCILLATOR PROTEIN KAIC 1"/>
    <property type="match status" value="1"/>
</dbReference>
<feature type="domain" description="KaiC" evidence="9">
    <location>
        <begin position="12"/>
        <end position="251"/>
    </location>
</feature>
<dbReference type="NCBIfam" id="NF006799">
    <property type="entry name" value="PRK09302.1"/>
    <property type="match status" value="1"/>
</dbReference>
<evidence type="ECO:0000256" key="2">
    <source>
        <dbReference type="ARBA" id="ARBA00022553"/>
    </source>
</evidence>
<dbReference type="InterPro" id="IPR047221">
    <property type="entry name" value="KaiC_N"/>
</dbReference>
<comment type="caution">
    <text evidence="10">The sequence shown here is derived from an EMBL/GenBank/DDBJ whole genome shotgun (WGS) entry which is preliminary data.</text>
</comment>
<dbReference type="AlphaFoldDB" id="A0A0W8FNV3"/>
<dbReference type="CDD" id="cd19484">
    <property type="entry name" value="KaiC_C"/>
    <property type="match status" value="1"/>
</dbReference>
<protein>
    <recommendedName>
        <fullName evidence="1">non-specific serine/threonine protein kinase</fullName>
        <ecNumber evidence="1">2.7.11.1</ecNumber>
    </recommendedName>
</protein>
<evidence type="ECO:0000256" key="7">
    <source>
        <dbReference type="SAM" id="Coils"/>
    </source>
</evidence>
<dbReference type="SUPFAM" id="SSF52540">
    <property type="entry name" value="P-loop containing nucleoside triphosphate hydrolases"/>
    <property type="match status" value="2"/>
</dbReference>
<dbReference type="InterPro" id="IPR030665">
    <property type="entry name" value="KaiC"/>
</dbReference>
<organism evidence="10">
    <name type="scientific">hydrocarbon metagenome</name>
    <dbReference type="NCBI Taxonomy" id="938273"/>
    <lineage>
        <taxon>unclassified sequences</taxon>
        <taxon>metagenomes</taxon>
        <taxon>ecological metagenomes</taxon>
    </lineage>
</organism>
<dbReference type="Gene3D" id="3.40.50.300">
    <property type="entry name" value="P-loop containing nucleotide triphosphate hydrolases"/>
    <property type="match status" value="2"/>
</dbReference>
<accession>A0A0W8FNV3</accession>
<gene>
    <name evidence="10" type="ORF">ASZ90_007785</name>
</gene>
<dbReference type="GO" id="GO:0004674">
    <property type="term" value="F:protein serine/threonine kinase activity"/>
    <property type="evidence" value="ECO:0007669"/>
    <property type="project" value="UniProtKB-EC"/>
</dbReference>
<dbReference type="PROSITE" id="PS51146">
    <property type="entry name" value="KAIC"/>
    <property type="match status" value="2"/>
</dbReference>
<keyword evidence="7" id="KW-0175">Coiled coil</keyword>
<keyword evidence="3" id="KW-0808">Transferase</keyword>
<evidence type="ECO:0000256" key="6">
    <source>
        <dbReference type="ARBA" id="ARBA00022801"/>
    </source>
</evidence>
<evidence type="ECO:0000313" key="10">
    <source>
        <dbReference type="EMBL" id="KUG22433.1"/>
    </source>
</evidence>
<dbReference type="CDD" id="cd19485">
    <property type="entry name" value="KaiC-N"/>
    <property type="match status" value="1"/>
</dbReference>
<sequence length="582" mass="64932">MAKAKHDVDVLEKCPTGIKGLDEITKGGLPKGRPTLICGSAGCGKTLFSMEFLMRGAMDYKEPGVFMTFEETPDDLAKNFMSLGFDLNDMVKRGLIATDHVYIERTEIEETGEYDLEGLFIRMGNAIDSVGAKRVVLDTIEALFSGLSNAAIIRAELRRLFHWLKERGVTAIITGESGDKTLTRYGLEEYVADCVILLDFRIEQQISTRRLRIVKYRGSSHGADEYPFLIDERGLSILPITSLGLDYPVSAERIATGIPKLDAMFEGKGFFRGSTILVSGTAGTGKTSMAATFADAACRRGERCLYFAFEESPSQIIRNMGSIGMDLAKWVKKGLLKFHSARPSLYGLEMHLVTFHKVIDEFKPQVFVVDPISNLSAAGTLSEVKSILTRLIDHLKMKKISTFLTDLTHFTGSLEHTSEEISSLIDTWLLLRDIELNGERNRGLYILKSRGMAHSNQIQEFLLTNHGIDLIDIYTGAGEVLTGSARAAQEAGEKASELSARREAERKLRAQERKRNALEANIAALRAEFDVETEEVQLMAEEEKKRQAMLAQDRLEMARLRKGKISSPQAKRSKKKRERRVS</sequence>
<dbReference type="InterPro" id="IPR051347">
    <property type="entry name" value="Circadian_clock_KaiC-rel"/>
</dbReference>
<dbReference type="EC" id="2.7.11.1" evidence="1"/>
<keyword evidence="5" id="KW-0418">Kinase</keyword>
<dbReference type="GO" id="GO:0005524">
    <property type="term" value="F:ATP binding"/>
    <property type="evidence" value="ECO:0007669"/>
    <property type="project" value="InterPro"/>
</dbReference>
<feature type="coiled-coil region" evidence="7">
    <location>
        <begin position="494"/>
        <end position="542"/>
    </location>
</feature>
<dbReference type="InterPro" id="IPR010624">
    <property type="entry name" value="KaiC_dom"/>
</dbReference>
<keyword evidence="4" id="KW-0677">Repeat</keyword>
<dbReference type="InterPro" id="IPR014774">
    <property type="entry name" value="KaiC-like_dom"/>
</dbReference>
<evidence type="ECO:0000256" key="8">
    <source>
        <dbReference type="SAM" id="MobiDB-lite"/>
    </source>
</evidence>